<feature type="region of interest" description="Disordered" evidence="1">
    <location>
        <begin position="63"/>
        <end position="83"/>
    </location>
</feature>
<dbReference type="AlphaFoldDB" id="A0A803NV73"/>
<accession>A0A803NV73</accession>
<evidence type="ECO:0000256" key="1">
    <source>
        <dbReference type="SAM" id="MobiDB-lite"/>
    </source>
</evidence>
<organism evidence="2 3">
    <name type="scientific">Cannabis sativa</name>
    <name type="common">Hemp</name>
    <name type="synonym">Marijuana</name>
    <dbReference type="NCBI Taxonomy" id="3483"/>
    <lineage>
        <taxon>Eukaryota</taxon>
        <taxon>Viridiplantae</taxon>
        <taxon>Streptophyta</taxon>
        <taxon>Embryophyta</taxon>
        <taxon>Tracheophyta</taxon>
        <taxon>Spermatophyta</taxon>
        <taxon>Magnoliopsida</taxon>
        <taxon>eudicotyledons</taxon>
        <taxon>Gunneridae</taxon>
        <taxon>Pentapetalae</taxon>
        <taxon>rosids</taxon>
        <taxon>fabids</taxon>
        <taxon>Rosales</taxon>
        <taxon>Cannabaceae</taxon>
        <taxon>Cannabis</taxon>
    </lineage>
</organism>
<reference evidence="2" key="1">
    <citation type="submission" date="2018-11" db="EMBL/GenBank/DDBJ databases">
        <authorList>
            <person name="Grassa J C."/>
        </authorList>
    </citation>
    <scope>NUCLEOTIDE SEQUENCE [LARGE SCALE GENOMIC DNA]</scope>
</reference>
<feature type="compositionally biased region" description="Basic and acidic residues" evidence="1">
    <location>
        <begin position="66"/>
        <end position="75"/>
    </location>
</feature>
<dbReference type="Gramene" id="evm.model.02.1807">
    <property type="protein sequence ID" value="cds.evm.model.02.1807"/>
    <property type="gene ID" value="evm.TU.02.1807"/>
</dbReference>
<keyword evidence="3" id="KW-1185">Reference proteome</keyword>
<evidence type="ECO:0000313" key="3">
    <source>
        <dbReference type="Proteomes" id="UP000596661"/>
    </source>
</evidence>
<protein>
    <submittedName>
        <fullName evidence="2">Uncharacterized protein</fullName>
    </submittedName>
</protein>
<dbReference type="Proteomes" id="UP000596661">
    <property type="component" value="Chromosome 2"/>
</dbReference>
<sequence length="83" mass="9228">MIDVDLGFEGPKIVNCHMPPITGCSTVWAGKSIVHRLDGPWEVGSGHRLGLGRWFSCKNSDENSEVQEKKEEERTLITGVFSK</sequence>
<proteinExistence type="predicted"/>
<evidence type="ECO:0000313" key="2">
    <source>
        <dbReference type="EnsemblPlants" id="cds.evm.model.02.1807"/>
    </source>
</evidence>
<reference evidence="2" key="2">
    <citation type="submission" date="2021-03" db="UniProtKB">
        <authorList>
            <consortium name="EnsemblPlants"/>
        </authorList>
    </citation>
    <scope>IDENTIFICATION</scope>
</reference>
<dbReference type="EMBL" id="UZAU01000224">
    <property type="status" value="NOT_ANNOTATED_CDS"/>
    <property type="molecule type" value="Genomic_DNA"/>
</dbReference>
<dbReference type="EnsemblPlants" id="evm.model.02.1807">
    <property type="protein sequence ID" value="cds.evm.model.02.1807"/>
    <property type="gene ID" value="evm.TU.02.1807"/>
</dbReference>
<name>A0A803NV73_CANSA</name>